<organism evidence="2 3">
    <name type="scientific">Halolamina salina</name>
    <dbReference type="NCBI Taxonomy" id="1220023"/>
    <lineage>
        <taxon>Archaea</taxon>
        <taxon>Methanobacteriati</taxon>
        <taxon>Methanobacteriota</taxon>
        <taxon>Stenosarchaea group</taxon>
        <taxon>Halobacteria</taxon>
        <taxon>Halobacteriales</taxon>
        <taxon>Haloferacaceae</taxon>
    </lineage>
</organism>
<evidence type="ECO:0000313" key="2">
    <source>
        <dbReference type="EMBL" id="MFD1527406.1"/>
    </source>
</evidence>
<dbReference type="SUPFAM" id="SSF46785">
    <property type="entry name" value="Winged helix' DNA-binding domain"/>
    <property type="match status" value="1"/>
</dbReference>
<accession>A0ABD6B8X1</accession>
<dbReference type="InterPro" id="IPR036390">
    <property type="entry name" value="WH_DNA-bd_sf"/>
</dbReference>
<gene>
    <name evidence="2" type="ORF">ACFR9S_14060</name>
</gene>
<dbReference type="Proteomes" id="UP001597111">
    <property type="component" value="Unassembled WGS sequence"/>
</dbReference>
<dbReference type="Pfam" id="PF25213">
    <property type="entry name" value="HVO_A0261_N"/>
    <property type="match status" value="1"/>
</dbReference>
<evidence type="ECO:0000259" key="1">
    <source>
        <dbReference type="Pfam" id="PF25213"/>
    </source>
</evidence>
<dbReference type="EMBL" id="JBHUDH010000192">
    <property type="protein sequence ID" value="MFD1527406.1"/>
    <property type="molecule type" value="Genomic_DNA"/>
</dbReference>
<dbReference type="InterPro" id="IPR057527">
    <property type="entry name" value="HVO_A0261-like_N"/>
</dbReference>
<dbReference type="InterPro" id="IPR036388">
    <property type="entry name" value="WH-like_DNA-bd_sf"/>
</dbReference>
<feature type="domain" description="HVO-A0261-like N-terminal" evidence="1">
    <location>
        <begin position="14"/>
        <end position="86"/>
    </location>
</feature>
<dbReference type="CDD" id="cd00090">
    <property type="entry name" value="HTH_ARSR"/>
    <property type="match status" value="1"/>
</dbReference>
<evidence type="ECO:0000313" key="3">
    <source>
        <dbReference type="Proteomes" id="UP001597111"/>
    </source>
</evidence>
<reference evidence="2 3" key="1">
    <citation type="journal article" date="2019" name="Int. J. Syst. Evol. Microbiol.">
        <title>The Global Catalogue of Microorganisms (GCM) 10K type strain sequencing project: providing services to taxonomists for standard genome sequencing and annotation.</title>
        <authorList>
            <consortium name="The Broad Institute Genomics Platform"/>
            <consortium name="The Broad Institute Genome Sequencing Center for Infectious Disease"/>
            <person name="Wu L."/>
            <person name="Ma J."/>
        </authorList>
    </citation>
    <scope>NUCLEOTIDE SEQUENCE [LARGE SCALE GENOMIC DNA]</scope>
    <source>
        <strain evidence="2 3">CGMCC 1.12285</strain>
    </source>
</reference>
<proteinExistence type="predicted"/>
<dbReference type="Gene3D" id="1.10.10.10">
    <property type="entry name" value="Winged helix-like DNA-binding domain superfamily/Winged helix DNA-binding domain"/>
    <property type="match status" value="1"/>
</dbReference>
<keyword evidence="3" id="KW-1185">Reference proteome</keyword>
<comment type="caution">
    <text evidence="2">The sequence shown here is derived from an EMBL/GenBank/DDBJ whole genome shotgun (WGS) entry which is preliminary data.</text>
</comment>
<dbReference type="InterPro" id="IPR011991">
    <property type="entry name" value="ArsR-like_HTH"/>
</dbReference>
<sequence>MSSHTTIDELLDLVGDRAEFLRLLRDGPLFKRDIIDRLDTSRSTVDRAVDDLVEAGLVASVDGGYRTTRTGRLVLQRYETLREDIENVIDAASVVDAMPAGATLSAATVAKSTARRVDPHDVADLVRETIDGAESVAACLPRLSDSVVLDAYRGHAGPETRTRLVVAPSL</sequence>
<feature type="non-terminal residue" evidence="2">
    <location>
        <position position="170"/>
    </location>
</feature>
<name>A0ABD6B8X1_9EURY</name>
<dbReference type="RefSeq" id="WP_379818909.1">
    <property type="nucleotide sequence ID" value="NZ_JBHUDH010000192.1"/>
</dbReference>
<protein>
    <submittedName>
        <fullName evidence="2">MarR family transcriptional regulator</fullName>
    </submittedName>
</protein>
<dbReference type="AlphaFoldDB" id="A0ABD6B8X1"/>